<proteinExistence type="predicted"/>
<name>A0ABT9PFV9_9ACTN</name>
<dbReference type="Pfam" id="PF19402">
    <property type="entry name" value="RamS"/>
    <property type="match status" value="1"/>
</dbReference>
<evidence type="ECO:0000313" key="2">
    <source>
        <dbReference type="Proteomes" id="UP001235712"/>
    </source>
</evidence>
<accession>A0ABT9PFV9</accession>
<evidence type="ECO:0000313" key="1">
    <source>
        <dbReference type="EMBL" id="MDP9831045.1"/>
    </source>
</evidence>
<protein>
    <recommendedName>
        <fullName evidence="3">SapB/AmfS family lantipeptide</fullName>
    </recommendedName>
</protein>
<dbReference type="EMBL" id="JAUSQZ010000001">
    <property type="protein sequence ID" value="MDP9831045.1"/>
    <property type="molecule type" value="Genomic_DNA"/>
</dbReference>
<reference evidence="1 2" key="1">
    <citation type="submission" date="2023-07" db="EMBL/GenBank/DDBJ databases">
        <title>Sequencing the genomes of 1000 actinobacteria strains.</title>
        <authorList>
            <person name="Klenk H.-P."/>
        </authorList>
    </citation>
    <scope>NUCLEOTIDE SEQUENCE [LARGE SCALE GENOMIC DNA]</scope>
    <source>
        <strain evidence="1 2">DSM 44388</strain>
    </source>
</reference>
<dbReference type="RefSeq" id="WP_307250437.1">
    <property type="nucleotide sequence ID" value="NZ_JAUSQZ010000001.1"/>
</dbReference>
<dbReference type="Proteomes" id="UP001235712">
    <property type="component" value="Unassembled WGS sequence"/>
</dbReference>
<evidence type="ECO:0008006" key="3">
    <source>
        <dbReference type="Google" id="ProtNLM"/>
    </source>
</evidence>
<gene>
    <name evidence="1" type="ORF">J2S57_006794</name>
</gene>
<comment type="caution">
    <text evidence="1">The sequence shown here is derived from an EMBL/GenBank/DDBJ whole genome shotgun (WGS) entry which is preliminary data.</text>
</comment>
<organism evidence="1 2">
    <name type="scientific">Kineosporia succinea</name>
    <dbReference type="NCBI Taxonomy" id="84632"/>
    <lineage>
        <taxon>Bacteria</taxon>
        <taxon>Bacillati</taxon>
        <taxon>Actinomycetota</taxon>
        <taxon>Actinomycetes</taxon>
        <taxon>Kineosporiales</taxon>
        <taxon>Kineosporiaceae</taxon>
        <taxon>Kineosporia</taxon>
    </lineage>
</organism>
<sequence length="37" mass="3986">MNQILDLQTLTPDEQPEDLSLLNLCGQPSTASLLLCG</sequence>
<dbReference type="InterPro" id="IPR045825">
    <property type="entry name" value="RamS"/>
</dbReference>
<keyword evidence="2" id="KW-1185">Reference proteome</keyword>